<feature type="compositionally biased region" description="Polar residues" evidence="2">
    <location>
        <begin position="1377"/>
        <end position="1388"/>
    </location>
</feature>
<feature type="region of interest" description="Disordered" evidence="2">
    <location>
        <begin position="1113"/>
        <end position="1172"/>
    </location>
</feature>
<feature type="domain" description="DOMON" evidence="3">
    <location>
        <begin position="268"/>
        <end position="400"/>
    </location>
</feature>
<dbReference type="Pfam" id="PF10517">
    <property type="entry name" value="DM13"/>
    <property type="match status" value="2"/>
</dbReference>
<feature type="compositionally biased region" description="Low complexity" evidence="2">
    <location>
        <begin position="1054"/>
        <end position="1067"/>
    </location>
</feature>
<feature type="compositionally biased region" description="Low complexity" evidence="2">
    <location>
        <begin position="1013"/>
        <end position="1026"/>
    </location>
</feature>
<evidence type="ECO:0000259" key="4">
    <source>
        <dbReference type="PROSITE" id="PS51549"/>
    </source>
</evidence>
<dbReference type="SMART" id="SM00664">
    <property type="entry name" value="DoH"/>
    <property type="match status" value="1"/>
</dbReference>
<feature type="domain" description="DM13" evidence="4">
    <location>
        <begin position="16"/>
        <end position="123"/>
    </location>
</feature>
<feature type="non-terminal residue" evidence="5">
    <location>
        <position position="1640"/>
    </location>
</feature>
<evidence type="ECO:0000313" key="6">
    <source>
        <dbReference type="Proteomes" id="UP001152759"/>
    </source>
</evidence>
<dbReference type="EMBL" id="OU963870">
    <property type="protein sequence ID" value="CAH0395616.1"/>
    <property type="molecule type" value="Genomic_DNA"/>
</dbReference>
<sequence>CVSGVLLTEAAEPYYGKFIGSLRTQHHGVTGDVYAVDSRNLHIRNFNYDGEGPAAYFYAGNSKAPSSSGFQLRDEKGKSVPLRKYRNEHVTVTLPDGKTLNNIKWFSVWCDEFAVNFGDVKIPKNFEYPKPQKIGQLNGIHGVSSDNVIIVDAQTLLIQSFSYDGEAPDAKFWVGVGPTPSPQGIRVPDENGKETPLKRYNRKHIVLTLPKDLTVFDIGHFGVWCEAFTVDFGHVEIPQGNLNVPPSLKMLGVSPQSKLNCEVLHDDLAFEVRWAVAGDSIVLQLVAKLEDGEYMSFGLSGDDKKNKMIGGDVVVAWINHETLSGFAVDYYLDDKSQCSGPRGSCPDDKLQEGAESVRLLNAALVNGYSIVTYQRQLKAHDTYDKSISTNGSQAVIWAIGPLNTRQEVSYHSIFSKGDILLDFGRSPKWNCPIPDSDVDMSGEKMSESSHTTAPSRIQQETTKYSETVPTEPLRSQGTTAKPQATPAPAPKGEVWDIPPIECNEPEDGVFYAQLGPTGGKRGYPAITGHVGWGISWYINGLLIPVVNVVRGKTYTFVVEGGLDANTPAKYHPFYITDDPVGGYHYKTPEERAKVKIFAGVAKNQNGEIEPTGIGRSCNWTPDQNGPTADEFVSFGAYQRTLSLVCDHGEPGIVQWTPDENTPDTVYYQCYTHRYLGWKINVLDECDKESPAAAASEQVTSKVAFDGEENMKAGNDLHADEEDGDPIESHASYQVSVKVKPDQVGGTGDNEFVDKTSSKEFEENLSLVPTHAKDNLVKDEKNEIVPPPQSSYSATGFQYFDNGNNYGQASTIYGKQTAESVNSPQNYENTQNEYTSAPASSTSTTASGYNGDYQGNNTNNQWNVYNGDIDYGSDSQSNGDSFKVNVGSSQGVDYTSNNWNVHYGFGSGYGGSSDSQNNSNNYNSGNYNNGNVNYNSNSNANNNYNGNSNANNNYNGNSNANNNFNNNYDGNTATSSSTQSNNYESKPVESTQSTNTNVDSANAYKNTQNNYAPSSNDNVSSASGSGSYTTIKEQPKRPEYIRPDSQSEESIDVPNYYNKNNNNVHYANPQSQSSGNQVHSSPSSSPAKPQNQGPHAPSNAYAHVTFTTDHKLEDHKKGQEYNGGNIRGGAYIPNGPRPNIPFKGAYVLNPNQRPNRPPSYPPSMGRPQYQKRPSYINGQNQQRLSNRPPMGVIAAAQNHPRPVIVKKPIYRVPQQQRPTNYGQPGTRPPHVKSQPPKIIPVSFPAVKYNPRTTPNVQAVTEKIKNIPLGKPTNAVPPVVKPIIPSINPQHFQKEPHGNTKLNLAVNTGFNPGSVVIESGFRPIVQNQDQQVPEKDRAQERMAEGLGDFIDDNESDQGNKYLKEDGNIGTIQLPEESRPSPNKSTDNQTKASEEEKKNPFEGQNPVSFEPMFIPSPLDSITQQKYSYKKPTEMVAFQKKPYLRKPIRQSMVVVRPQPMMKRVPVIKVPIFYEKDVAPPVQPLPHVHVHEEPEDEMEPEEEEDEDEDEEMVEPAERLDTYYLPPSGPIYGVPKNGQVIVPGASNGLITTIVSYDGKPVRNVQVAPAPAKRMPGNLMLKVPILGTSDNQMTLPKIYAVQLGNQAPQILPQPVEPQALALAAESNQYEVEENSKEDTKKDLDGDE</sequence>
<feature type="region of interest" description="Disordered" evidence="2">
    <location>
        <begin position="1486"/>
        <end position="1509"/>
    </location>
</feature>
<accession>A0A9P0F7G3</accession>
<feature type="region of interest" description="Disordered" evidence="2">
    <location>
        <begin position="1368"/>
        <end position="1403"/>
    </location>
</feature>
<dbReference type="InterPro" id="IPR052126">
    <property type="entry name" value="Spindle_Org/Thrombomodulin"/>
</dbReference>
<feature type="compositionally biased region" description="Basic and acidic residues" evidence="2">
    <location>
        <begin position="1032"/>
        <end position="1041"/>
    </location>
</feature>
<feature type="domain" description="DM13" evidence="4">
    <location>
        <begin position="131"/>
        <end position="238"/>
    </location>
</feature>
<feature type="compositionally biased region" description="Polar residues" evidence="2">
    <location>
        <begin position="448"/>
        <end position="468"/>
    </location>
</feature>
<evidence type="ECO:0000313" key="5">
    <source>
        <dbReference type="EMBL" id="CAH0395616.1"/>
    </source>
</evidence>
<feature type="region of interest" description="Disordered" evidence="2">
    <location>
        <begin position="912"/>
        <end position="1099"/>
    </location>
</feature>
<dbReference type="InterPro" id="IPR045266">
    <property type="entry name" value="DOH_DOMON"/>
</dbReference>
<name>A0A9P0F7G3_BEMTA</name>
<feature type="compositionally biased region" description="Polar residues" evidence="2">
    <location>
        <begin position="1068"/>
        <end position="1092"/>
    </location>
</feature>
<dbReference type="PANTHER" id="PTHR24036">
    <property type="entry name" value="SKELETOR-RELATED"/>
    <property type="match status" value="1"/>
</dbReference>
<dbReference type="PROSITE" id="PS50836">
    <property type="entry name" value="DOMON"/>
    <property type="match status" value="1"/>
</dbReference>
<feature type="region of interest" description="Disordered" evidence="2">
    <location>
        <begin position="1619"/>
        <end position="1640"/>
    </location>
</feature>
<dbReference type="CDD" id="cd09631">
    <property type="entry name" value="DOMON_DOH"/>
    <property type="match status" value="1"/>
</dbReference>
<reference evidence="5" key="1">
    <citation type="submission" date="2021-12" db="EMBL/GenBank/DDBJ databases">
        <authorList>
            <person name="King R."/>
        </authorList>
    </citation>
    <scope>NUCLEOTIDE SEQUENCE</scope>
</reference>
<dbReference type="InterPro" id="IPR005018">
    <property type="entry name" value="DOMON_domain"/>
</dbReference>
<gene>
    <name evidence="5" type="ORF">BEMITA_LOCUS13783</name>
</gene>
<dbReference type="InterPro" id="IPR057443">
    <property type="entry name" value="At5g54830-like"/>
</dbReference>
<organism evidence="5 6">
    <name type="scientific">Bemisia tabaci</name>
    <name type="common">Sweetpotato whitefly</name>
    <name type="synonym">Aleurodes tabaci</name>
    <dbReference type="NCBI Taxonomy" id="7038"/>
    <lineage>
        <taxon>Eukaryota</taxon>
        <taxon>Metazoa</taxon>
        <taxon>Ecdysozoa</taxon>
        <taxon>Arthropoda</taxon>
        <taxon>Hexapoda</taxon>
        <taxon>Insecta</taxon>
        <taxon>Pterygota</taxon>
        <taxon>Neoptera</taxon>
        <taxon>Paraneoptera</taxon>
        <taxon>Hemiptera</taxon>
        <taxon>Sternorrhyncha</taxon>
        <taxon>Aleyrodoidea</taxon>
        <taxon>Aleyrodidae</taxon>
        <taxon>Aleyrodinae</taxon>
        <taxon>Bemisia</taxon>
    </lineage>
</organism>
<feature type="region of interest" description="Disordered" evidence="2">
    <location>
        <begin position="438"/>
        <end position="493"/>
    </location>
</feature>
<feature type="region of interest" description="Disordered" evidence="2">
    <location>
        <begin position="1214"/>
        <end position="1235"/>
    </location>
</feature>
<dbReference type="InterPro" id="IPR019545">
    <property type="entry name" value="DM13_domain"/>
</dbReference>
<feature type="compositionally biased region" description="Low complexity" evidence="2">
    <location>
        <begin position="834"/>
        <end position="846"/>
    </location>
</feature>
<protein>
    <recommendedName>
        <fullName evidence="7">Protein Skeletor</fullName>
    </recommendedName>
</protein>
<feature type="compositionally biased region" description="Polar residues" evidence="2">
    <location>
        <begin position="821"/>
        <end position="833"/>
    </location>
</feature>
<dbReference type="PANTHER" id="PTHR24036:SF13">
    <property type="entry name" value="PROTEIN SKELETOR, ISOFORMS D_E"/>
    <property type="match status" value="1"/>
</dbReference>
<dbReference type="Pfam" id="PF25489">
    <property type="entry name" value="At5g54830"/>
    <property type="match status" value="1"/>
</dbReference>
<feature type="compositionally biased region" description="Acidic residues" evidence="2">
    <location>
        <begin position="1488"/>
        <end position="1509"/>
    </location>
</feature>
<proteinExistence type="predicted"/>
<feature type="compositionally biased region" description="Low complexity" evidence="2">
    <location>
        <begin position="476"/>
        <end position="492"/>
    </location>
</feature>
<feature type="compositionally biased region" description="Low complexity" evidence="2">
    <location>
        <begin position="912"/>
        <end position="981"/>
    </location>
</feature>
<evidence type="ECO:0000256" key="1">
    <source>
        <dbReference type="ARBA" id="ARBA00022737"/>
    </source>
</evidence>
<keyword evidence="6" id="KW-1185">Reference proteome</keyword>
<evidence type="ECO:0000259" key="3">
    <source>
        <dbReference type="PROSITE" id="PS50836"/>
    </source>
</evidence>
<evidence type="ECO:0008006" key="7">
    <source>
        <dbReference type="Google" id="ProtNLM"/>
    </source>
</evidence>
<dbReference type="PROSITE" id="PS51549">
    <property type="entry name" value="DM13"/>
    <property type="match status" value="2"/>
</dbReference>
<feature type="compositionally biased region" description="Polar residues" evidence="2">
    <location>
        <begin position="987"/>
        <end position="1012"/>
    </location>
</feature>
<dbReference type="SMART" id="SM00686">
    <property type="entry name" value="DM13"/>
    <property type="match status" value="2"/>
</dbReference>
<dbReference type="Proteomes" id="UP001152759">
    <property type="component" value="Chromosome 9"/>
</dbReference>
<feature type="compositionally biased region" description="Basic and acidic residues" evidence="2">
    <location>
        <begin position="1626"/>
        <end position="1640"/>
    </location>
</feature>
<evidence type="ECO:0000256" key="2">
    <source>
        <dbReference type="SAM" id="MobiDB-lite"/>
    </source>
</evidence>
<feature type="region of interest" description="Disordered" evidence="2">
    <location>
        <begin position="821"/>
        <end position="860"/>
    </location>
</feature>
<keyword evidence="1" id="KW-0677">Repeat</keyword>
<feature type="region of interest" description="Disordered" evidence="2">
    <location>
        <begin position="1344"/>
        <end position="1363"/>
    </location>
</feature>